<reference evidence="1 2" key="2">
    <citation type="submission" date="2020-02" db="EMBL/GenBank/DDBJ databases">
        <title>The new genus of Enterobacteriales.</title>
        <authorList>
            <person name="Kim I.S."/>
        </authorList>
    </citation>
    <scope>NUCLEOTIDE SEQUENCE [LARGE SCALE GENOMIC DNA]</scope>
    <source>
        <strain evidence="1 2">SAP-6</strain>
    </source>
</reference>
<comment type="caution">
    <text evidence="1">The sequence shown here is derived from an EMBL/GenBank/DDBJ whole genome shotgun (WGS) entry which is preliminary data.</text>
</comment>
<keyword evidence="2" id="KW-1185">Reference proteome</keyword>
<proteinExistence type="predicted"/>
<dbReference type="EMBL" id="WUBS01000007">
    <property type="protein sequence ID" value="NDL63220.1"/>
    <property type="molecule type" value="Genomic_DNA"/>
</dbReference>
<dbReference type="RefSeq" id="WP_162365949.1">
    <property type="nucleotide sequence ID" value="NZ_WUBS01000007.1"/>
</dbReference>
<evidence type="ECO:0000313" key="1">
    <source>
        <dbReference type="EMBL" id="NDL63220.1"/>
    </source>
</evidence>
<organism evidence="1 2">
    <name type="scientific">Acerihabitans arboris</name>
    <dbReference type="NCBI Taxonomy" id="2691583"/>
    <lineage>
        <taxon>Bacteria</taxon>
        <taxon>Pseudomonadati</taxon>
        <taxon>Pseudomonadota</taxon>
        <taxon>Gammaproteobacteria</taxon>
        <taxon>Enterobacterales</taxon>
        <taxon>Pectobacteriaceae</taxon>
        <taxon>Acerihabitans</taxon>
    </lineage>
</organism>
<sequence length="78" mass="9116">MNQDMPQENFKEINIIKVLPPKPWLNLSHHVDRAVAKLKEWRPQQSRGLRSHSWQQGEWLDTLKEIDMQPTGLNGFGA</sequence>
<evidence type="ECO:0000313" key="2">
    <source>
        <dbReference type="Proteomes" id="UP000461443"/>
    </source>
</evidence>
<protein>
    <submittedName>
        <fullName evidence="1">Uncharacterized protein</fullName>
    </submittedName>
</protein>
<dbReference type="Proteomes" id="UP000461443">
    <property type="component" value="Unassembled WGS sequence"/>
</dbReference>
<accession>A0A845SEJ9</accession>
<dbReference type="AlphaFoldDB" id="A0A845SEJ9"/>
<reference evidence="1 2" key="1">
    <citation type="submission" date="2019-12" db="EMBL/GenBank/DDBJ databases">
        <authorList>
            <person name="Lee S.D."/>
        </authorList>
    </citation>
    <scope>NUCLEOTIDE SEQUENCE [LARGE SCALE GENOMIC DNA]</scope>
    <source>
        <strain evidence="1 2">SAP-6</strain>
    </source>
</reference>
<gene>
    <name evidence="1" type="ORF">GRH90_10725</name>
</gene>
<name>A0A845SEJ9_9GAMM</name>